<dbReference type="PANTHER" id="PTHR11216">
    <property type="entry name" value="EH DOMAIN"/>
    <property type="match status" value="1"/>
</dbReference>
<reference evidence="2" key="1">
    <citation type="journal article" date="2014" name="Nat. Commun.">
        <title>The emerging biofuel crop Camelina sativa retains a highly undifferentiated hexaploid genome structure.</title>
        <authorList>
            <person name="Kagale S."/>
            <person name="Koh C."/>
            <person name="Nixon J."/>
            <person name="Bollina V."/>
            <person name="Clarke W.E."/>
            <person name="Tuteja R."/>
            <person name="Spillane C."/>
            <person name="Robinson S.J."/>
            <person name="Links M.G."/>
            <person name="Clarke C."/>
            <person name="Higgins E.E."/>
            <person name="Huebert T."/>
            <person name="Sharpe A.G."/>
            <person name="Parkin I.A."/>
        </authorList>
    </citation>
    <scope>NUCLEOTIDE SEQUENCE [LARGE SCALE GENOMIC DNA]</scope>
    <source>
        <strain evidence="2">cv. DH55</strain>
    </source>
</reference>
<feature type="domain" description="EH" evidence="1">
    <location>
        <begin position="1"/>
        <end position="69"/>
    </location>
</feature>
<reference evidence="3" key="2">
    <citation type="submission" date="2025-08" db="UniProtKB">
        <authorList>
            <consortium name="RefSeq"/>
        </authorList>
    </citation>
    <scope>IDENTIFICATION</scope>
    <source>
        <tissue evidence="3">Leaf</tissue>
    </source>
</reference>
<dbReference type="RefSeq" id="XP_010481359.1">
    <property type="nucleotide sequence ID" value="XM_010483057.1"/>
</dbReference>
<protein>
    <submittedName>
        <fullName evidence="3">EH domain-containing protein 2-like isoform X2</fullName>
    </submittedName>
</protein>
<evidence type="ECO:0000313" key="2">
    <source>
        <dbReference type="Proteomes" id="UP000694864"/>
    </source>
</evidence>
<dbReference type="CDD" id="cd00052">
    <property type="entry name" value="EH"/>
    <property type="match status" value="1"/>
</dbReference>
<dbReference type="InterPro" id="IPR000261">
    <property type="entry name" value="EH_dom"/>
</dbReference>
<dbReference type="PANTHER" id="PTHR11216:SF138">
    <property type="entry name" value="EH DOMAIN-CONTAINING PROTEIN 2"/>
    <property type="match status" value="1"/>
</dbReference>
<dbReference type="SUPFAM" id="SSF47473">
    <property type="entry name" value="EF-hand"/>
    <property type="match status" value="1"/>
</dbReference>
<organism evidence="2 3">
    <name type="scientific">Camelina sativa</name>
    <name type="common">False flax</name>
    <name type="synonym">Myagrum sativum</name>
    <dbReference type="NCBI Taxonomy" id="90675"/>
    <lineage>
        <taxon>Eukaryota</taxon>
        <taxon>Viridiplantae</taxon>
        <taxon>Streptophyta</taxon>
        <taxon>Embryophyta</taxon>
        <taxon>Tracheophyta</taxon>
        <taxon>Spermatophyta</taxon>
        <taxon>Magnoliopsida</taxon>
        <taxon>eudicotyledons</taxon>
        <taxon>Gunneridae</taxon>
        <taxon>Pentapetalae</taxon>
        <taxon>rosids</taxon>
        <taxon>malvids</taxon>
        <taxon>Brassicales</taxon>
        <taxon>Brassicaceae</taxon>
        <taxon>Camelineae</taxon>
        <taxon>Camelina</taxon>
    </lineage>
</organism>
<proteinExistence type="predicted"/>
<keyword evidence="2" id="KW-1185">Reference proteome</keyword>
<dbReference type="Gene3D" id="1.10.238.10">
    <property type="entry name" value="EF-hand"/>
    <property type="match status" value="1"/>
</dbReference>
<name>A0ABM0X674_CAMSA</name>
<dbReference type="GeneID" id="104760175"/>
<dbReference type="PROSITE" id="PS50031">
    <property type="entry name" value="EH"/>
    <property type="match status" value="1"/>
</dbReference>
<evidence type="ECO:0000313" key="3">
    <source>
        <dbReference type="RefSeq" id="XP_010481359.1"/>
    </source>
</evidence>
<accession>A0ABM0X674</accession>
<evidence type="ECO:0000259" key="1">
    <source>
        <dbReference type="PROSITE" id="PS50031"/>
    </source>
</evidence>
<dbReference type="SMART" id="SM00027">
    <property type="entry name" value="EH"/>
    <property type="match status" value="1"/>
</dbReference>
<dbReference type="InterPro" id="IPR011992">
    <property type="entry name" value="EF-hand-dom_pair"/>
</dbReference>
<dbReference type="Pfam" id="PF12763">
    <property type="entry name" value="EH"/>
    <property type="match status" value="1"/>
</dbReference>
<dbReference type="Proteomes" id="UP000694864">
    <property type="component" value="Chromosome 18"/>
</dbReference>
<gene>
    <name evidence="3" type="primary">LOC104760175</name>
</gene>
<sequence length="125" mass="13868">MKISDRDGRVSGNDATKFFAVSKLSRQELKQVWAVAESKRHGFLGLAEFIIAMKLISLAQEGHEITSDLLKGFVDMKTVELPLLEGLENVLLSHKSRQKLPSTNQNLLLSQPQVTSISDSFTILS</sequence>